<dbReference type="PANTHER" id="PTHR23252">
    <property type="entry name" value="INTIMAL THICKNESS RECEPTOR-RELATED"/>
    <property type="match status" value="1"/>
</dbReference>
<evidence type="ECO:0000256" key="2">
    <source>
        <dbReference type="ARBA" id="ARBA00022692"/>
    </source>
</evidence>
<evidence type="ECO:0000313" key="11">
    <source>
        <dbReference type="Proteomes" id="UP000694844"/>
    </source>
</evidence>
<feature type="transmembrane region" description="Helical" evidence="7">
    <location>
        <begin position="359"/>
        <end position="385"/>
    </location>
</feature>
<dbReference type="GO" id="GO:0007186">
    <property type="term" value="P:G protein-coupled receptor signaling pathway"/>
    <property type="evidence" value="ECO:0007669"/>
    <property type="project" value="InterPro"/>
</dbReference>
<evidence type="ECO:0000256" key="3">
    <source>
        <dbReference type="ARBA" id="ARBA00022989"/>
    </source>
</evidence>
<feature type="compositionally biased region" description="Low complexity" evidence="6">
    <location>
        <begin position="539"/>
        <end position="553"/>
    </location>
</feature>
<accession>A0A8B8CY79</accession>
<evidence type="ECO:0000259" key="9">
    <source>
        <dbReference type="Pfam" id="PF10192"/>
    </source>
</evidence>
<feature type="transmembrane region" description="Helical" evidence="7">
    <location>
        <begin position="289"/>
        <end position="309"/>
    </location>
</feature>
<evidence type="ECO:0000256" key="4">
    <source>
        <dbReference type="ARBA" id="ARBA00023136"/>
    </source>
</evidence>
<evidence type="ECO:0000313" key="12">
    <source>
        <dbReference type="RefSeq" id="XP_022320832.1"/>
    </source>
</evidence>
<dbReference type="Pfam" id="PF21892">
    <property type="entry name" value="TMEM145_N"/>
    <property type="match status" value="1"/>
</dbReference>
<dbReference type="GeneID" id="111123039"/>
<keyword evidence="4 7" id="KW-0472">Membrane</keyword>
<feature type="transmembrane region" description="Helical" evidence="7">
    <location>
        <begin position="257"/>
        <end position="277"/>
    </location>
</feature>
<evidence type="ECO:0000259" key="10">
    <source>
        <dbReference type="Pfam" id="PF21892"/>
    </source>
</evidence>
<organism evidence="11 12">
    <name type="scientific">Crassostrea virginica</name>
    <name type="common">Eastern oyster</name>
    <dbReference type="NCBI Taxonomy" id="6565"/>
    <lineage>
        <taxon>Eukaryota</taxon>
        <taxon>Metazoa</taxon>
        <taxon>Spiralia</taxon>
        <taxon>Lophotrochozoa</taxon>
        <taxon>Mollusca</taxon>
        <taxon>Bivalvia</taxon>
        <taxon>Autobranchia</taxon>
        <taxon>Pteriomorphia</taxon>
        <taxon>Ostreida</taxon>
        <taxon>Ostreoidea</taxon>
        <taxon>Ostreidae</taxon>
        <taxon>Crassostrea</taxon>
    </lineage>
</organism>
<proteinExistence type="predicted"/>
<dbReference type="GO" id="GO:0016020">
    <property type="term" value="C:membrane"/>
    <property type="evidence" value="ECO:0007669"/>
    <property type="project" value="UniProtKB-SubCell"/>
</dbReference>
<protein>
    <submittedName>
        <fullName evidence="12">Transmembrane protein 145-like isoform X1</fullName>
    </submittedName>
</protein>
<feature type="transmembrane region" description="Helical" evidence="7">
    <location>
        <begin position="329"/>
        <end position="347"/>
    </location>
</feature>
<keyword evidence="11" id="KW-1185">Reference proteome</keyword>
<feature type="region of interest" description="Disordered" evidence="6">
    <location>
        <begin position="500"/>
        <end position="567"/>
    </location>
</feature>
<name>A0A8B8CY79_CRAVI</name>
<evidence type="ECO:0000256" key="8">
    <source>
        <dbReference type="SAM" id="SignalP"/>
    </source>
</evidence>
<dbReference type="KEGG" id="cvn:111123039"/>
<gene>
    <name evidence="12" type="primary">LOC111123039</name>
</gene>
<evidence type="ECO:0000256" key="5">
    <source>
        <dbReference type="ARBA" id="ARBA00023180"/>
    </source>
</evidence>
<keyword evidence="3 7" id="KW-1133">Transmembrane helix</keyword>
<dbReference type="Proteomes" id="UP000694844">
    <property type="component" value="Chromosome 3"/>
</dbReference>
<reference evidence="12" key="1">
    <citation type="submission" date="2025-08" db="UniProtKB">
        <authorList>
            <consortium name="RefSeq"/>
        </authorList>
    </citation>
    <scope>IDENTIFICATION</scope>
    <source>
        <tissue evidence="12">Whole sample</tissue>
    </source>
</reference>
<feature type="domain" description="GPR180-like N-terminal" evidence="10">
    <location>
        <begin position="24"/>
        <end position="158"/>
    </location>
</feature>
<dbReference type="PANTHER" id="PTHR23252:SF24">
    <property type="entry name" value="TRANSMEMBRANE PROTEIN 145"/>
    <property type="match status" value="1"/>
</dbReference>
<evidence type="ECO:0000256" key="7">
    <source>
        <dbReference type="SAM" id="Phobius"/>
    </source>
</evidence>
<dbReference type="InterPro" id="IPR053880">
    <property type="entry name" value="GPR180-like_N"/>
</dbReference>
<keyword evidence="5" id="KW-0325">Glycoprotein</keyword>
<feature type="domain" description="GPR180/TMEM145 transmembrane" evidence="9">
    <location>
        <begin position="189"/>
        <end position="409"/>
    </location>
</feature>
<keyword evidence="2 7" id="KW-0812">Transmembrane</keyword>
<dbReference type="Pfam" id="PF10192">
    <property type="entry name" value="GPR180-TMEM145_TM"/>
    <property type="match status" value="1"/>
</dbReference>
<feature type="signal peptide" evidence="8">
    <location>
        <begin position="1"/>
        <end position="21"/>
    </location>
</feature>
<dbReference type="InterPro" id="IPR047831">
    <property type="entry name" value="GPR180/TMEM145"/>
</dbReference>
<dbReference type="InterPro" id="IPR019336">
    <property type="entry name" value="GPR180/TMEM145_TM"/>
</dbReference>
<dbReference type="OrthoDB" id="205745at2759"/>
<dbReference type="GO" id="GO:0019236">
    <property type="term" value="P:response to pheromone"/>
    <property type="evidence" value="ECO:0007669"/>
    <property type="project" value="InterPro"/>
</dbReference>
<keyword evidence="8" id="KW-0732">Signal</keyword>
<sequence length="567" mass="64419">MAEDHLILLISLVLLIFPANCLRIEGTLSSKEDWEFLARFCFLSQKGSLRFEFEYPVEYKTQDVLLYFDEANQWESVYKKPLSCSQKVAVLNPANNQIISLSTLYTWSGCKEVTENGITKVKCTGGRTFRSSRERWWFIAISRCDPGSTGTVGLNLKYSLHMTNAKDDDILRHEFSADEFYILPIDISFTIMYVLVLGVSIIFAYLLRQRQLFHTTYKMYMVSLGLWTFSLFLYSVAYGKYANTGYKETGTEYAARGFGTLSYLTFILMLILMAKGYTITRGKLTSASTIKISVFFTLYFITFVVLFIYEALVFDPGEVLYLYESPPGYGLITMRLLGWAWFCYSVFFTLKHYKSKAMFYYPFFIFYTVWFWLGPIVSLCAAFAIDKWVRAKTVLGVELFIELLSHVFFLILTRPQAANKNFPYHVRTTQIGSLMGSGDSELDSFSSHPYAEDSLSRRTSTDSKAPDFSGLFITSNSRSTDKLVPNDSYNEFPDAAIRVETAPPPSYSSVMSPRRQSDMGPRRSSSSGVLPPIRRNTMTSTSLGSESSEPSSPNAYPNHALFSIGEG</sequence>
<dbReference type="RefSeq" id="XP_022320832.1">
    <property type="nucleotide sequence ID" value="XM_022465124.1"/>
</dbReference>
<evidence type="ECO:0000256" key="1">
    <source>
        <dbReference type="ARBA" id="ARBA00004141"/>
    </source>
</evidence>
<comment type="subcellular location">
    <subcellularLocation>
        <location evidence="1">Membrane</location>
        <topology evidence="1">Multi-pass membrane protein</topology>
    </subcellularLocation>
</comment>
<feature type="transmembrane region" description="Helical" evidence="7">
    <location>
        <begin position="219"/>
        <end position="237"/>
    </location>
</feature>
<feature type="transmembrane region" description="Helical" evidence="7">
    <location>
        <begin position="391"/>
        <end position="412"/>
    </location>
</feature>
<dbReference type="AlphaFoldDB" id="A0A8B8CY79"/>
<evidence type="ECO:0000256" key="6">
    <source>
        <dbReference type="SAM" id="MobiDB-lite"/>
    </source>
</evidence>
<feature type="chain" id="PRO_5034448807" evidence="8">
    <location>
        <begin position="22"/>
        <end position="567"/>
    </location>
</feature>
<feature type="transmembrane region" description="Helical" evidence="7">
    <location>
        <begin position="180"/>
        <end position="207"/>
    </location>
</feature>